<dbReference type="InterPro" id="IPR000182">
    <property type="entry name" value="GNAT_dom"/>
</dbReference>
<protein>
    <submittedName>
        <fullName evidence="4">N-acetyltransferase</fullName>
    </submittedName>
</protein>
<evidence type="ECO:0000256" key="1">
    <source>
        <dbReference type="ARBA" id="ARBA00022679"/>
    </source>
</evidence>
<dbReference type="AlphaFoldDB" id="A0A413VLM5"/>
<dbReference type="EMBL" id="QSGO01000009">
    <property type="protein sequence ID" value="RHB34510.1"/>
    <property type="molecule type" value="Genomic_DNA"/>
</dbReference>
<accession>A0A413VLM5</accession>
<reference evidence="4 5" key="1">
    <citation type="submission" date="2018-08" db="EMBL/GenBank/DDBJ databases">
        <title>A genome reference for cultivated species of the human gut microbiota.</title>
        <authorList>
            <person name="Zou Y."/>
            <person name="Xue W."/>
            <person name="Luo G."/>
        </authorList>
    </citation>
    <scope>NUCLEOTIDE SEQUENCE [LARGE SCALE GENOMIC DNA]</scope>
    <source>
        <strain evidence="4 5">AM40-30BH</strain>
    </source>
</reference>
<keyword evidence="1 4" id="KW-0808">Transferase</keyword>
<comment type="caution">
    <text evidence="4">The sequence shown here is derived from an EMBL/GenBank/DDBJ whole genome shotgun (WGS) entry which is preliminary data.</text>
</comment>
<dbReference type="CDD" id="cd04301">
    <property type="entry name" value="NAT_SF"/>
    <property type="match status" value="1"/>
</dbReference>
<dbReference type="PANTHER" id="PTHR43800:SF1">
    <property type="entry name" value="PEPTIDYL-LYSINE N-ACETYLTRANSFERASE YJAB"/>
    <property type="match status" value="1"/>
</dbReference>
<dbReference type="InterPro" id="IPR016181">
    <property type="entry name" value="Acyl_CoA_acyltransferase"/>
</dbReference>
<dbReference type="GO" id="GO:0016747">
    <property type="term" value="F:acyltransferase activity, transferring groups other than amino-acyl groups"/>
    <property type="evidence" value="ECO:0007669"/>
    <property type="project" value="InterPro"/>
</dbReference>
<proteinExistence type="predicted"/>
<dbReference type="PROSITE" id="PS51186">
    <property type="entry name" value="GNAT"/>
    <property type="match status" value="1"/>
</dbReference>
<feature type="domain" description="N-acetyltransferase" evidence="3">
    <location>
        <begin position="1"/>
        <end position="143"/>
    </location>
</feature>
<dbReference type="Gene3D" id="3.40.630.30">
    <property type="match status" value="1"/>
</dbReference>
<dbReference type="GeneID" id="69502153"/>
<sequence>MIRSYNSQDTDRVIRIWLEASILAHHFIPAMYWIGKQEDMRNVYLPGSDTYVFEDEKTKSVQGFISMVGNYLAAIFVIPEAQGTGIGKALIEYVKKIYPEITLRVYAKNEPSVAFYEKQGFRFVEKHVEEETGEQELVMKWNR</sequence>
<dbReference type="PANTHER" id="PTHR43800">
    <property type="entry name" value="PEPTIDYL-LYSINE N-ACETYLTRANSFERASE YJAB"/>
    <property type="match status" value="1"/>
</dbReference>
<dbReference type="RefSeq" id="WP_002560193.1">
    <property type="nucleotide sequence ID" value="NZ_CABJFV010000009.1"/>
</dbReference>
<name>A0A413VLM5_9BACE</name>
<dbReference type="Proteomes" id="UP000284379">
    <property type="component" value="Unassembled WGS sequence"/>
</dbReference>
<organism evidence="4 5">
    <name type="scientific">Bacteroides nordii</name>
    <dbReference type="NCBI Taxonomy" id="291645"/>
    <lineage>
        <taxon>Bacteria</taxon>
        <taxon>Pseudomonadati</taxon>
        <taxon>Bacteroidota</taxon>
        <taxon>Bacteroidia</taxon>
        <taxon>Bacteroidales</taxon>
        <taxon>Bacteroidaceae</taxon>
        <taxon>Bacteroides</taxon>
    </lineage>
</organism>
<dbReference type="SUPFAM" id="SSF55729">
    <property type="entry name" value="Acyl-CoA N-acyltransferases (Nat)"/>
    <property type="match status" value="1"/>
</dbReference>
<keyword evidence="2" id="KW-0012">Acyltransferase</keyword>
<evidence type="ECO:0000256" key="2">
    <source>
        <dbReference type="ARBA" id="ARBA00023315"/>
    </source>
</evidence>
<gene>
    <name evidence="4" type="ORF">DW888_13075</name>
</gene>
<evidence type="ECO:0000259" key="3">
    <source>
        <dbReference type="PROSITE" id="PS51186"/>
    </source>
</evidence>
<evidence type="ECO:0000313" key="5">
    <source>
        <dbReference type="Proteomes" id="UP000284379"/>
    </source>
</evidence>
<evidence type="ECO:0000313" key="4">
    <source>
        <dbReference type="EMBL" id="RHB34510.1"/>
    </source>
</evidence>
<dbReference type="Pfam" id="PF13673">
    <property type="entry name" value="Acetyltransf_10"/>
    <property type="match status" value="1"/>
</dbReference>
<dbReference type="NCBIfam" id="NF007853">
    <property type="entry name" value="PRK10562.1"/>
    <property type="match status" value="1"/>
</dbReference>